<dbReference type="Proteomes" id="UP000799291">
    <property type="component" value="Unassembled WGS sequence"/>
</dbReference>
<sequence length="269" mass="29069">MARSLLWTGVAFASQAAAACTRASLQEVTAAYLQAQASGKPSLLPLGANVTYLENDATVDIAKGLLTQAIAIDFNRSLYDTEACAAFTELTAATNKHPYVIDTKFLLADGKITHVESVIADDGDWLFNAKNHLTYTSKESWDPIPSAKRDTRAVIKAAGDAYLDSWGDGKVPVPYGTPCARLEGGIYTGDKTPTTNTCKMPEFPQPFKIVKRSYVVDEEGGAVAIFNEFPFIDKTKPNGTASVNFVRVEGGKIRYIHETTVCATKNCGR</sequence>
<dbReference type="EMBL" id="MU005577">
    <property type="protein sequence ID" value="KAF2686038.1"/>
    <property type="molecule type" value="Genomic_DNA"/>
</dbReference>
<evidence type="ECO:0000259" key="2">
    <source>
        <dbReference type="Pfam" id="PF26061"/>
    </source>
</evidence>
<accession>A0A6G1J6K5</accession>
<feature type="signal peptide" evidence="1">
    <location>
        <begin position="1"/>
        <end position="18"/>
    </location>
</feature>
<evidence type="ECO:0000313" key="3">
    <source>
        <dbReference type="EMBL" id="KAF2686038.1"/>
    </source>
</evidence>
<dbReference type="OrthoDB" id="3515051at2759"/>
<dbReference type="InterPro" id="IPR058334">
    <property type="entry name" value="DUF8021"/>
</dbReference>
<feature type="chain" id="PRO_5026101041" description="DUF8021 domain-containing protein" evidence="1">
    <location>
        <begin position="19"/>
        <end position="269"/>
    </location>
</feature>
<evidence type="ECO:0000313" key="4">
    <source>
        <dbReference type="Proteomes" id="UP000799291"/>
    </source>
</evidence>
<gene>
    <name evidence="3" type="ORF">K458DRAFT_299068</name>
</gene>
<dbReference type="PROSITE" id="PS51257">
    <property type="entry name" value="PROKAR_LIPOPROTEIN"/>
    <property type="match status" value="1"/>
</dbReference>
<protein>
    <recommendedName>
        <fullName evidence="2">DUF8021 domain-containing protein</fullName>
    </recommendedName>
</protein>
<proteinExistence type="predicted"/>
<feature type="domain" description="DUF8021" evidence="2">
    <location>
        <begin position="148"/>
        <end position="260"/>
    </location>
</feature>
<dbReference type="Pfam" id="PF26061">
    <property type="entry name" value="DUF8021"/>
    <property type="match status" value="1"/>
</dbReference>
<keyword evidence="4" id="KW-1185">Reference proteome</keyword>
<keyword evidence="1" id="KW-0732">Signal</keyword>
<organism evidence="3 4">
    <name type="scientific">Lentithecium fluviatile CBS 122367</name>
    <dbReference type="NCBI Taxonomy" id="1168545"/>
    <lineage>
        <taxon>Eukaryota</taxon>
        <taxon>Fungi</taxon>
        <taxon>Dikarya</taxon>
        <taxon>Ascomycota</taxon>
        <taxon>Pezizomycotina</taxon>
        <taxon>Dothideomycetes</taxon>
        <taxon>Pleosporomycetidae</taxon>
        <taxon>Pleosporales</taxon>
        <taxon>Massarineae</taxon>
        <taxon>Lentitheciaceae</taxon>
        <taxon>Lentithecium</taxon>
    </lineage>
</organism>
<dbReference type="AlphaFoldDB" id="A0A6G1J6K5"/>
<name>A0A6G1J6K5_9PLEO</name>
<reference evidence="3" key="1">
    <citation type="journal article" date="2020" name="Stud. Mycol.">
        <title>101 Dothideomycetes genomes: a test case for predicting lifestyles and emergence of pathogens.</title>
        <authorList>
            <person name="Haridas S."/>
            <person name="Albert R."/>
            <person name="Binder M."/>
            <person name="Bloem J."/>
            <person name="Labutti K."/>
            <person name="Salamov A."/>
            <person name="Andreopoulos B."/>
            <person name="Baker S."/>
            <person name="Barry K."/>
            <person name="Bills G."/>
            <person name="Bluhm B."/>
            <person name="Cannon C."/>
            <person name="Castanera R."/>
            <person name="Culley D."/>
            <person name="Daum C."/>
            <person name="Ezra D."/>
            <person name="Gonzalez J."/>
            <person name="Henrissat B."/>
            <person name="Kuo A."/>
            <person name="Liang C."/>
            <person name="Lipzen A."/>
            <person name="Lutzoni F."/>
            <person name="Magnuson J."/>
            <person name="Mondo S."/>
            <person name="Nolan M."/>
            <person name="Ohm R."/>
            <person name="Pangilinan J."/>
            <person name="Park H.-J."/>
            <person name="Ramirez L."/>
            <person name="Alfaro M."/>
            <person name="Sun H."/>
            <person name="Tritt A."/>
            <person name="Yoshinaga Y."/>
            <person name="Zwiers L.-H."/>
            <person name="Turgeon B."/>
            <person name="Goodwin S."/>
            <person name="Spatafora J."/>
            <person name="Crous P."/>
            <person name="Grigoriev I."/>
        </authorList>
    </citation>
    <scope>NUCLEOTIDE SEQUENCE</scope>
    <source>
        <strain evidence="3">CBS 122367</strain>
    </source>
</reference>
<evidence type="ECO:0000256" key="1">
    <source>
        <dbReference type="SAM" id="SignalP"/>
    </source>
</evidence>